<dbReference type="Proteomes" id="UP000187209">
    <property type="component" value="Unassembled WGS sequence"/>
</dbReference>
<protein>
    <submittedName>
        <fullName evidence="1">Uncharacterized protein</fullName>
    </submittedName>
</protein>
<accession>A0A1R2C2K7</accession>
<organism evidence="1 2">
    <name type="scientific">Stentor coeruleus</name>
    <dbReference type="NCBI Taxonomy" id="5963"/>
    <lineage>
        <taxon>Eukaryota</taxon>
        <taxon>Sar</taxon>
        <taxon>Alveolata</taxon>
        <taxon>Ciliophora</taxon>
        <taxon>Postciliodesmatophora</taxon>
        <taxon>Heterotrichea</taxon>
        <taxon>Heterotrichida</taxon>
        <taxon>Stentoridae</taxon>
        <taxon>Stentor</taxon>
    </lineage>
</organism>
<evidence type="ECO:0000313" key="2">
    <source>
        <dbReference type="Proteomes" id="UP000187209"/>
    </source>
</evidence>
<dbReference type="AlphaFoldDB" id="A0A1R2C2K7"/>
<comment type="caution">
    <text evidence="1">The sequence shown here is derived from an EMBL/GenBank/DDBJ whole genome shotgun (WGS) entry which is preliminary data.</text>
</comment>
<evidence type="ECO:0000313" key="1">
    <source>
        <dbReference type="EMBL" id="OMJ83258.1"/>
    </source>
</evidence>
<proteinExistence type="predicted"/>
<sequence>MSNKHFPIQQGEQIREIIINLAEKYSIPLEESSKSRLYKKNLSLIKHGMLTIIHNYCRNLVIDHKENFPYIKNQDLLENVKYERVNLSKKEKTQENYIMVNQLVKNAIVETETQKVLEPKGKISQSMQETDEVSQAFFEEYENTNNAYNEKIQNIIEFISQNSYECPSSKKENPEEIYFLKHLTSGPIDLTSLQSGNLGNII</sequence>
<gene>
    <name evidence="1" type="ORF">SteCoe_15846</name>
</gene>
<keyword evidence="2" id="KW-1185">Reference proteome</keyword>
<name>A0A1R2C2K7_9CILI</name>
<dbReference type="EMBL" id="MPUH01000310">
    <property type="protein sequence ID" value="OMJ83258.1"/>
    <property type="molecule type" value="Genomic_DNA"/>
</dbReference>
<reference evidence="1 2" key="1">
    <citation type="submission" date="2016-11" db="EMBL/GenBank/DDBJ databases">
        <title>The macronuclear genome of Stentor coeruleus: a giant cell with tiny introns.</title>
        <authorList>
            <person name="Slabodnick M."/>
            <person name="Ruby J.G."/>
            <person name="Reiff S.B."/>
            <person name="Swart E.C."/>
            <person name="Gosai S."/>
            <person name="Prabakaran S."/>
            <person name="Witkowska E."/>
            <person name="Larue G.E."/>
            <person name="Fisher S."/>
            <person name="Freeman R.M."/>
            <person name="Gunawardena J."/>
            <person name="Chu W."/>
            <person name="Stover N.A."/>
            <person name="Gregory B.D."/>
            <person name="Nowacki M."/>
            <person name="Derisi J."/>
            <person name="Roy S.W."/>
            <person name="Marshall W.F."/>
            <person name="Sood P."/>
        </authorList>
    </citation>
    <scope>NUCLEOTIDE SEQUENCE [LARGE SCALE GENOMIC DNA]</scope>
    <source>
        <strain evidence="1">WM001</strain>
    </source>
</reference>